<evidence type="ECO:0000313" key="2">
    <source>
        <dbReference type="EMBL" id="RGU23054.1"/>
    </source>
</evidence>
<feature type="transmembrane region" description="Helical" evidence="1">
    <location>
        <begin position="230"/>
        <end position="252"/>
    </location>
</feature>
<sequence length="261" mass="28891">MLKLIKCEFWKLKRKHFVSFVVFAALLFPIPFTALVLAGSVGNFTGFDAVFGLLVTLGEPVMLPIVLGIVAAMLFFMERDNDTLKNLHTIPVFPVKIASAKIAVLFILGLIYSLATLLSSMAGGLMAGSELVNIGEKIWISVVTSVLYTASTLPVVIIIVGLNRSYIFSIILTFFYTMFDYMLAYGGQFASEEPAMKLISNIFPAPTIYRWQAAQFVSPDSPAYSVIEPYFLPLWMVVLIVFIIGAISYLAIIKIYSKHES</sequence>
<comment type="caution">
    <text evidence="2">The sequence shown here is derived from an EMBL/GenBank/DDBJ whole genome shotgun (WGS) entry which is preliminary data.</text>
</comment>
<evidence type="ECO:0000313" key="3">
    <source>
        <dbReference type="Proteomes" id="UP000283765"/>
    </source>
</evidence>
<accession>A0A412RKM8</accession>
<feature type="transmembrane region" description="Helical" evidence="1">
    <location>
        <begin position="166"/>
        <end position="186"/>
    </location>
</feature>
<dbReference type="RefSeq" id="WP_022279570.1">
    <property type="nucleotide sequence ID" value="NZ_QRXR01000015.1"/>
</dbReference>
<name>A0A412RKM8_9FIRM</name>
<protein>
    <submittedName>
        <fullName evidence="2">ABC transporter permease</fullName>
    </submittedName>
</protein>
<proteinExistence type="predicted"/>
<dbReference type="AlphaFoldDB" id="A0A412RKM8"/>
<feature type="transmembrane region" description="Helical" evidence="1">
    <location>
        <begin position="98"/>
        <end position="118"/>
    </location>
</feature>
<keyword evidence="1" id="KW-0472">Membrane</keyword>
<evidence type="ECO:0000256" key="1">
    <source>
        <dbReference type="SAM" id="Phobius"/>
    </source>
</evidence>
<keyword evidence="1" id="KW-0812">Transmembrane</keyword>
<dbReference type="EMBL" id="QRXR01000015">
    <property type="protein sequence ID" value="RGU23054.1"/>
    <property type="molecule type" value="Genomic_DNA"/>
</dbReference>
<reference evidence="2 3" key="1">
    <citation type="submission" date="2018-08" db="EMBL/GenBank/DDBJ databases">
        <title>A genome reference for cultivated species of the human gut microbiota.</title>
        <authorList>
            <person name="Zou Y."/>
            <person name="Xue W."/>
            <person name="Luo G."/>
        </authorList>
    </citation>
    <scope>NUCLEOTIDE SEQUENCE [LARGE SCALE GENOMIC DNA]</scope>
    <source>
        <strain evidence="2 3">AF17-27</strain>
    </source>
</reference>
<feature type="transmembrane region" description="Helical" evidence="1">
    <location>
        <begin position="138"/>
        <end position="159"/>
    </location>
</feature>
<keyword evidence="1" id="KW-1133">Transmembrane helix</keyword>
<dbReference type="Pfam" id="PF12730">
    <property type="entry name" value="ABC2_membrane_4"/>
    <property type="match status" value="1"/>
</dbReference>
<dbReference type="Proteomes" id="UP000283765">
    <property type="component" value="Unassembled WGS sequence"/>
</dbReference>
<organism evidence="2 3">
    <name type="scientific">Agathobacter rectalis</name>
    <dbReference type="NCBI Taxonomy" id="39491"/>
    <lineage>
        <taxon>Bacteria</taxon>
        <taxon>Bacillati</taxon>
        <taxon>Bacillota</taxon>
        <taxon>Clostridia</taxon>
        <taxon>Lachnospirales</taxon>
        <taxon>Lachnospiraceae</taxon>
        <taxon>Agathobacter</taxon>
    </lineage>
</organism>
<gene>
    <name evidence="2" type="ORF">DWW89_10100</name>
</gene>
<feature type="transmembrane region" description="Helical" evidence="1">
    <location>
        <begin position="54"/>
        <end position="77"/>
    </location>
</feature>